<gene>
    <name evidence="2" type="ORF">BLTE_08020</name>
</gene>
<proteinExistence type="predicted"/>
<feature type="region of interest" description="Disordered" evidence="1">
    <location>
        <begin position="1"/>
        <end position="43"/>
    </location>
</feature>
<dbReference type="Proteomes" id="UP000266934">
    <property type="component" value="Chromosome"/>
</dbReference>
<dbReference type="RefSeq" id="WP_126397829.1">
    <property type="nucleotide sequence ID" value="NZ_AP018907.1"/>
</dbReference>
<evidence type="ECO:0000313" key="3">
    <source>
        <dbReference type="Proteomes" id="UP000266934"/>
    </source>
</evidence>
<evidence type="ECO:0000313" key="2">
    <source>
        <dbReference type="EMBL" id="BBF92117.1"/>
    </source>
</evidence>
<name>A0A348FXT4_9HYPH</name>
<dbReference type="Pfam" id="PF05119">
    <property type="entry name" value="Terminase_4"/>
    <property type="match status" value="1"/>
</dbReference>
<keyword evidence="3" id="KW-1185">Reference proteome</keyword>
<dbReference type="NCBIfam" id="TIGR01558">
    <property type="entry name" value="sm_term_P27"/>
    <property type="match status" value="1"/>
</dbReference>
<accession>A0A348FXT4</accession>
<evidence type="ECO:0000256" key="1">
    <source>
        <dbReference type="SAM" id="MobiDB-lite"/>
    </source>
</evidence>
<dbReference type="InterPro" id="IPR006448">
    <property type="entry name" value="Phage_term_ssu_P27"/>
</dbReference>
<dbReference type="OrthoDB" id="6010489at2"/>
<reference evidence="2 3" key="1">
    <citation type="submission" date="2018-08" db="EMBL/GenBank/DDBJ databases">
        <title>Complete genome sequencing of Blastochloris tepida GI.</title>
        <authorList>
            <person name="Tsukatani Y."/>
            <person name="Mori H."/>
        </authorList>
    </citation>
    <scope>NUCLEOTIDE SEQUENCE [LARGE SCALE GENOMIC DNA]</scope>
    <source>
        <strain evidence="2 3">GI</strain>
    </source>
</reference>
<dbReference type="EMBL" id="AP018907">
    <property type="protein sequence ID" value="BBF92117.1"/>
    <property type="molecule type" value="Genomic_DNA"/>
</dbReference>
<organism evidence="2 3">
    <name type="scientific">Blastochloris tepida</name>
    <dbReference type="NCBI Taxonomy" id="2233851"/>
    <lineage>
        <taxon>Bacteria</taxon>
        <taxon>Pseudomonadati</taxon>
        <taxon>Pseudomonadota</taxon>
        <taxon>Alphaproteobacteria</taxon>
        <taxon>Hyphomicrobiales</taxon>
        <taxon>Blastochloridaceae</taxon>
        <taxon>Blastochloris</taxon>
    </lineage>
</organism>
<dbReference type="AlphaFoldDB" id="A0A348FXT4"/>
<sequence>MGARGPKPKPTTLRVLEGNPGRLPINHAEPQPTGEASCPDHLSDDAKTKWREIMESVPPGMITVADAGLLEAYCEAWATHKAASEEIAASRDLFGKTLLRNGKPSPLLKIRTEAAKTMATLATRLGLSPADRSGLKLGTPKAKGKWSDLIA</sequence>
<dbReference type="KEGG" id="blag:BLTE_08020"/>
<protein>
    <submittedName>
        <fullName evidence="2">Terminase</fullName>
    </submittedName>
</protein>